<protein>
    <submittedName>
        <fullName evidence="2">Uncharacterized protein DUF1992</fullName>
    </submittedName>
</protein>
<comment type="caution">
    <text evidence="2">The sequence shown here is derived from an EMBL/GenBank/DDBJ whole genome shotgun (WGS) entry which is preliminary data.</text>
</comment>
<dbReference type="InterPro" id="IPR018961">
    <property type="entry name" value="DnaJ_homolog_subfam-C_membr-28"/>
</dbReference>
<dbReference type="EMBL" id="PYGA01000023">
    <property type="protein sequence ID" value="PSK90189.1"/>
    <property type="molecule type" value="Genomic_DNA"/>
</dbReference>
<organism evidence="2 3">
    <name type="scientific">Murinocardiopsis flavida</name>
    <dbReference type="NCBI Taxonomy" id="645275"/>
    <lineage>
        <taxon>Bacteria</taxon>
        <taxon>Bacillati</taxon>
        <taxon>Actinomycetota</taxon>
        <taxon>Actinomycetes</taxon>
        <taxon>Streptosporangiales</taxon>
        <taxon>Nocardiopsidaceae</taxon>
        <taxon>Murinocardiopsis</taxon>
    </lineage>
</organism>
<keyword evidence="3" id="KW-1185">Reference proteome</keyword>
<reference evidence="2 3" key="1">
    <citation type="submission" date="2018-03" db="EMBL/GenBank/DDBJ databases">
        <title>Genomic Encyclopedia of Archaeal and Bacterial Type Strains, Phase II (KMG-II): from individual species to whole genera.</title>
        <authorList>
            <person name="Goeker M."/>
        </authorList>
    </citation>
    <scope>NUCLEOTIDE SEQUENCE [LARGE SCALE GENOMIC DNA]</scope>
    <source>
        <strain evidence="2 3">DSM 45312</strain>
    </source>
</reference>
<accession>A0A2P8CYZ8</accession>
<feature type="domain" description="DnaJ homologue subfamily C member 28 conserved" evidence="1">
    <location>
        <begin position="14"/>
        <end position="78"/>
    </location>
</feature>
<dbReference type="Proteomes" id="UP000240542">
    <property type="component" value="Unassembled WGS sequence"/>
</dbReference>
<dbReference type="OrthoDB" id="3395286at2"/>
<sequence>MTERKPPGVEFETWVDKQIREATERGEFDGLSGAGKPIPDIDRPRDDMWWVKKKLREENVSLLPPTLALRKEAEEAHAEAMGARTEAAVRRIVTEINAKITAMNARPPAGPPLNRMPFDPERVVTQWREHREGTEGE</sequence>
<dbReference type="Pfam" id="PF09350">
    <property type="entry name" value="DJC28_CD"/>
    <property type="match status" value="1"/>
</dbReference>
<evidence type="ECO:0000313" key="2">
    <source>
        <dbReference type="EMBL" id="PSK90189.1"/>
    </source>
</evidence>
<dbReference type="RefSeq" id="WP_106585952.1">
    <property type="nucleotide sequence ID" value="NZ_PYGA01000023.1"/>
</dbReference>
<proteinExistence type="predicted"/>
<evidence type="ECO:0000259" key="1">
    <source>
        <dbReference type="Pfam" id="PF09350"/>
    </source>
</evidence>
<dbReference type="AlphaFoldDB" id="A0A2P8CYZ8"/>
<gene>
    <name evidence="2" type="ORF">CLV63_12318</name>
</gene>
<name>A0A2P8CYZ8_9ACTN</name>
<evidence type="ECO:0000313" key="3">
    <source>
        <dbReference type="Proteomes" id="UP000240542"/>
    </source>
</evidence>